<dbReference type="Proteomes" id="UP000676996">
    <property type="component" value="Unassembled WGS sequence"/>
</dbReference>
<proteinExistence type="predicted"/>
<dbReference type="InterPro" id="IPR036890">
    <property type="entry name" value="HATPase_C_sf"/>
</dbReference>
<dbReference type="SMART" id="SM00911">
    <property type="entry name" value="HWE_HK"/>
    <property type="match status" value="1"/>
</dbReference>
<evidence type="ECO:0000313" key="13">
    <source>
        <dbReference type="EMBL" id="MBR0553056.1"/>
    </source>
</evidence>
<evidence type="ECO:0000256" key="9">
    <source>
        <dbReference type="ARBA" id="ARBA00022777"/>
    </source>
</evidence>
<evidence type="ECO:0000256" key="8">
    <source>
        <dbReference type="ARBA" id="ARBA00022741"/>
    </source>
</evidence>
<dbReference type="Gene3D" id="3.30.565.10">
    <property type="entry name" value="Histidine kinase-like ATPase, C-terminal domain"/>
    <property type="match status" value="1"/>
</dbReference>
<keyword evidence="7" id="KW-0677">Repeat</keyword>
<evidence type="ECO:0000256" key="7">
    <source>
        <dbReference type="ARBA" id="ARBA00022737"/>
    </source>
</evidence>
<keyword evidence="5" id="KW-0288">FMN</keyword>
<dbReference type="InterPro" id="IPR000700">
    <property type="entry name" value="PAS-assoc_C"/>
</dbReference>
<dbReference type="InterPro" id="IPR035965">
    <property type="entry name" value="PAS-like_dom_sf"/>
</dbReference>
<protein>
    <recommendedName>
        <fullName evidence="2">histidine kinase</fullName>
        <ecNumber evidence="2">2.7.13.3</ecNumber>
    </recommendedName>
</protein>
<keyword evidence="11" id="KW-0843">Virulence</keyword>
<dbReference type="RefSeq" id="WP_284054304.1">
    <property type="nucleotide sequence ID" value="NZ_JAGRQC010000003.1"/>
</dbReference>
<dbReference type="EMBL" id="JAGRQC010000003">
    <property type="protein sequence ID" value="MBR0553056.1"/>
    <property type="molecule type" value="Genomic_DNA"/>
</dbReference>
<evidence type="ECO:0000259" key="12">
    <source>
        <dbReference type="PROSITE" id="PS50113"/>
    </source>
</evidence>
<dbReference type="InterPro" id="IPR013656">
    <property type="entry name" value="PAS_4"/>
</dbReference>
<dbReference type="SUPFAM" id="SSF55785">
    <property type="entry name" value="PYP-like sensor domain (PAS domain)"/>
    <property type="match status" value="1"/>
</dbReference>
<reference evidence="13" key="1">
    <citation type="submission" date="2021-04" db="EMBL/GenBank/DDBJ databases">
        <title>Ouciella asimina sp. nov., isolated from the surface seawater in the hydrothermal field of Okinawa Trough.</title>
        <authorList>
            <person name="Shuang W."/>
        </authorList>
    </citation>
    <scope>NUCLEOTIDE SEQUENCE</scope>
    <source>
        <strain evidence="13">LXI357</strain>
    </source>
</reference>
<evidence type="ECO:0000256" key="4">
    <source>
        <dbReference type="ARBA" id="ARBA00022630"/>
    </source>
</evidence>
<dbReference type="AlphaFoldDB" id="A0A8T4ILM1"/>
<dbReference type="InterPro" id="IPR011102">
    <property type="entry name" value="Sig_transdc_His_kinase_HWE"/>
</dbReference>
<accession>A0A8T4ILM1</accession>
<keyword evidence="9" id="KW-0418">Kinase</keyword>
<evidence type="ECO:0000256" key="3">
    <source>
        <dbReference type="ARBA" id="ARBA00022553"/>
    </source>
</evidence>
<evidence type="ECO:0000256" key="6">
    <source>
        <dbReference type="ARBA" id="ARBA00022679"/>
    </source>
</evidence>
<keyword evidence="14" id="KW-1185">Reference proteome</keyword>
<evidence type="ECO:0000256" key="2">
    <source>
        <dbReference type="ARBA" id="ARBA00012438"/>
    </source>
</evidence>
<evidence type="ECO:0000256" key="1">
    <source>
        <dbReference type="ARBA" id="ARBA00000085"/>
    </source>
</evidence>
<feature type="domain" description="PAC" evidence="12">
    <location>
        <begin position="71"/>
        <end position="123"/>
    </location>
</feature>
<dbReference type="Pfam" id="PF07536">
    <property type="entry name" value="HWE_HK"/>
    <property type="match status" value="1"/>
</dbReference>
<comment type="catalytic activity">
    <reaction evidence="1">
        <text>ATP + protein L-histidine = ADP + protein N-phospho-L-histidine.</text>
        <dbReference type="EC" id="2.7.13.3"/>
    </reaction>
</comment>
<dbReference type="CDD" id="cd00130">
    <property type="entry name" value="PAS"/>
    <property type="match status" value="1"/>
</dbReference>
<gene>
    <name evidence="13" type="ORF">J7S20_11110</name>
</gene>
<dbReference type="NCBIfam" id="TIGR00229">
    <property type="entry name" value="sensory_box"/>
    <property type="match status" value="1"/>
</dbReference>
<sequence length="310" mass="34462">MLATVLDQTHDCVKILSLDGVIQYVNRQGAESMELSDPEELVGRRWIELWPEEARPKVEHAIDQARLGERERFEAFRYNIKGRPGWWDVTVAPVRDDDGTVQYLVSIARDATAEVAERDRADAISTEMRHRLKNSLTVAAGLLMLSARNKPEVQGFATAVAEKLGQLANLQAMLLERADNKNLREVIPELMKVYAEQSLIEFGTLPEIIMSDGAMQALALVFGELCTNSLKYGAMKNGLKVQVDARHGDGELCLDWVEPTRIAERRPGGQGHGLIERMLQANGGSVAFTEEGDLLRVQVRLPVPEIATAH</sequence>
<dbReference type="SUPFAM" id="SSF55874">
    <property type="entry name" value="ATPase domain of HSP90 chaperone/DNA topoisomerase II/histidine kinase"/>
    <property type="match status" value="1"/>
</dbReference>
<evidence type="ECO:0000256" key="11">
    <source>
        <dbReference type="ARBA" id="ARBA00023026"/>
    </source>
</evidence>
<keyword evidence="4" id="KW-0285">Flavoprotein</keyword>
<dbReference type="GO" id="GO:0005524">
    <property type="term" value="F:ATP binding"/>
    <property type="evidence" value="ECO:0007669"/>
    <property type="project" value="UniProtKB-KW"/>
</dbReference>
<keyword evidence="8" id="KW-0547">Nucleotide-binding</keyword>
<evidence type="ECO:0000313" key="14">
    <source>
        <dbReference type="Proteomes" id="UP000676996"/>
    </source>
</evidence>
<dbReference type="PROSITE" id="PS50113">
    <property type="entry name" value="PAC"/>
    <property type="match status" value="1"/>
</dbReference>
<dbReference type="EC" id="2.7.13.3" evidence="2"/>
<organism evidence="13 14">
    <name type="scientific">Stakelama marina</name>
    <dbReference type="NCBI Taxonomy" id="2826939"/>
    <lineage>
        <taxon>Bacteria</taxon>
        <taxon>Pseudomonadati</taxon>
        <taxon>Pseudomonadota</taxon>
        <taxon>Alphaproteobacteria</taxon>
        <taxon>Sphingomonadales</taxon>
        <taxon>Sphingomonadaceae</taxon>
        <taxon>Stakelama</taxon>
    </lineage>
</organism>
<dbReference type="Pfam" id="PF08448">
    <property type="entry name" value="PAS_4"/>
    <property type="match status" value="1"/>
</dbReference>
<name>A0A8T4ILM1_9SPHN</name>
<dbReference type="GO" id="GO:0004673">
    <property type="term" value="F:protein histidine kinase activity"/>
    <property type="evidence" value="ECO:0007669"/>
    <property type="project" value="UniProtKB-EC"/>
</dbReference>
<keyword evidence="10" id="KW-0067">ATP-binding</keyword>
<comment type="caution">
    <text evidence="13">The sequence shown here is derived from an EMBL/GenBank/DDBJ whole genome shotgun (WGS) entry which is preliminary data.</text>
</comment>
<evidence type="ECO:0000256" key="5">
    <source>
        <dbReference type="ARBA" id="ARBA00022643"/>
    </source>
</evidence>
<dbReference type="InterPro" id="IPR000014">
    <property type="entry name" value="PAS"/>
</dbReference>
<dbReference type="Gene3D" id="3.30.450.20">
    <property type="entry name" value="PAS domain"/>
    <property type="match status" value="1"/>
</dbReference>
<dbReference type="PANTHER" id="PTHR41523">
    <property type="entry name" value="TWO-COMPONENT SYSTEM SENSOR PROTEIN"/>
    <property type="match status" value="1"/>
</dbReference>
<keyword evidence="6" id="KW-0808">Transferase</keyword>
<keyword evidence="3" id="KW-0597">Phosphoprotein</keyword>
<evidence type="ECO:0000256" key="10">
    <source>
        <dbReference type="ARBA" id="ARBA00022840"/>
    </source>
</evidence>
<dbReference type="PANTHER" id="PTHR41523:SF8">
    <property type="entry name" value="ETHYLENE RESPONSE SENSOR PROTEIN"/>
    <property type="match status" value="1"/>
</dbReference>